<proteinExistence type="predicted"/>
<dbReference type="InterPro" id="IPR001173">
    <property type="entry name" value="Glyco_trans_2-like"/>
</dbReference>
<accession>A0A7Z0KVL5</accession>
<reference evidence="7 8" key="1">
    <citation type="journal article" date="2000" name="Arch. Microbiol.">
        <title>Rhodobaca bogoriensis gen. nov. and sp. nov., an alkaliphilic purple nonsulfur bacterium from African Rift Valley soda lakes.</title>
        <authorList>
            <person name="Milford A.D."/>
            <person name="Achenbach L.A."/>
            <person name="Jung D.O."/>
            <person name="Madigan M.T."/>
        </authorList>
    </citation>
    <scope>NUCLEOTIDE SEQUENCE [LARGE SCALE GENOMIC DNA]</scope>
    <source>
        <strain evidence="7 8">2376</strain>
    </source>
</reference>
<dbReference type="InterPro" id="IPR029044">
    <property type="entry name" value="Nucleotide-diphossugar_trans"/>
</dbReference>
<dbReference type="SUPFAM" id="SSF53448">
    <property type="entry name" value="Nucleotide-diphospho-sugar transferases"/>
    <property type="match status" value="1"/>
</dbReference>
<sequence>MTGGLSILIPASNEGPWIGACLSALAQSSPAPDGPVQVIVIANGCQDDTAAKARASAPQIQARGWQLEVLELAQGSKPAALNAGDAAARHPARLYLDADVRPEPALLAQISQSLCSAEPRYVTGTPRIAPPRSAATRLYARAWSMVPFNQSAAPGYGLFAVTATGRARWQDWPDIISDDTFARLQFAPSERIQLPAQYDWPLPEGLRPLIRVRARQDRGVRQIAERYPHLPGQDHKSRTRLTTLFRAAPLGTLVYAAVILLARLQGASGWARGR</sequence>
<evidence type="ECO:0000256" key="4">
    <source>
        <dbReference type="ARBA" id="ARBA00022679"/>
    </source>
</evidence>
<dbReference type="GO" id="GO:0016757">
    <property type="term" value="F:glycosyltransferase activity"/>
    <property type="evidence" value="ECO:0007669"/>
    <property type="project" value="UniProtKB-KW"/>
</dbReference>
<evidence type="ECO:0000256" key="5">
    <source>
        <dbReference type="ARBA" id="ARBA00023136"/>
    </source>
</evidence>
<dbReference type="RefSeq" id="WP_179904294.1">
    <property type="nucleotide sequence ID" value="NZ_JACBXS010000002.1"/>
</dbReference>
<dbReference type="Gene3D" id="3.90.550.10">
    <property type="entry name" value="Spore Coat Polysaccharide Biosynthesis Protein SpsA, Chain A"/>
    <property type="match status" value="1"/>
</dbReference>
<dbReference type="AlphaFoldDB" id="A0A7Z0KVL5"/>
<evidence type="ECO:0000259" key="6">
    <source>
        <dbReference type="Pfam" id="PF00535"/>
    </source>
</evidence>
<dbReference type="PANTHER" id="PTHR43646">
    <property type="entry name" value="GLYCOSYLTRANSFERASE"/>
    <property type="match status" value="1"/>
</dbReference>
<protein>
    <submittedName>
        <fullName evidence="7">Glycosyltransferase</fullName>
    </submittedName>
</protein>
<gene>
    <name evidence="7" type="ORF">HUK65_01180</name>
</gene>
<evidence type="ECO:0000256" key="1">
    <source>
        <dbReference type="ARBA" id="ARBA00004236"/>
    </source>
</evidence>
<evidence type="ECO:0000313" key="7">
    <source>
        <dbReference type="EMBL" id="NYS23587.1"/>
    </source>
</evidence>
<dbReference type="Pfam" id="PF00535">
    <property type="entry name" value="Glycos_transf_2"/>
    <property type="match status" value="1"/>
</dbReference>
<organism evidence="7 8">
    <name type="scientific">Rhabdonatronobacter sediminivivens</name>
    <dbReference type="NCBI Taxonomy" id="2743469"/>
    <lineage>
        <taxon>Bacteria</taxon>
        <taxon>Pseudomonadati</taxon>
        <taxon>Pseudomonadota</taxon>
        <taxon>Alphaproteobacteria</taxon>
        <taxon>Rhodobacterales</taxon>
        <taxon>Paracoccaceae</taxon>
        <taxon>Rhabdonatronobacter</taxon>
    </lineage>
</organism>
<keyword evidence="5" id="KW-0472">Membrane</keyword>
<keyword evidence="3" id="KW-0328">Glycosyltransferase</keyword>
<evidence type="ECO:0000256" key="2">
    <source>
        <dbReference type="ARBA" id="ARBA00022475"/>
    </source>
</evidence>
<comment type="caution">
    <text evidence="7">The sequence shown here is derived from an EMBL/GenBank/DDBJ whole genome shotgun (WGS) entry which is preliminary data.</text>
</comment>
<evidence type="ECO:0000313" key="8">
    <source>
        <dbReference type="Proteomes" id="UP000529417"/>
    </source>
</evidence>
<name>A0A7Z0KVL5_9RHOB</name>
<keyword evidence="2" id="KW-1003">Cell membrane</keyword>
<keyword evidence="8" id="KW-1185">Reference proteome</keyword>
<dbReference type="EMBL" id="JACBXS010000002">
    <property type="protein sequence ID" value="NYS23587.1"/>
    <property type="molecule type" value="Genomic_DNA"/>
</dbReference>
<dbReference type="Proteomes" id="UP000529417">
    <property type="component" value="Unassembled WGS sequence"/>
</dbReference>
<feature type="domain" description="Glycosyltransferase 2-like" evidence="6">
    <location>
        <begin position="6"/>
        <end position="140"/>
    </location>
</feature>
<evidence type="ECO:0000256" key="3">
    <source>
        <dbReference type="ARBA" id="ARBA00022676"/>
    </source>
</evidence>
<dbReference type="PANTHER" id="PTHR43646:SF2">
    <property type="entry name" value="GLYCOSYLTRANSFERASE 2-LIKE DOMAIN-CONTAINING PROTEIN"/>
    <property type="match status" value="1"/>
</dbReference>
<dbReference type="GO" id="GO:0005886">
    <property type="term" value="C:plasma membrane"/>
    <property type="evidence" value="ECO:0007669"/>
    <property type="project" value="UniProtKB-SubCell"/>
</dbReference>
<comment type="subcellular location">
    <subcellularLocation>
        <location evidence="1">Cell membrane</location>
    </subcellularLocation>
</comment>
<keyword evidence="4 7" id="KW-0808">Transferase</keyword>